<accession>A0A8I6RD00</accession>
<evidence type="ECO:0000256" key="5">
    <source>
        <dbReference type="ARBA" id="ARBA00023038"/>
    </source>
</evidence>
<dbReference type="InterPro" id="IPR010442">
    <property type="entry name" value="PET_domain"/>
</dbReference>
<keyword evidence="2 6" id="KW-0479">Metal-binding</keyword>
<feature type="region of interest" description="Disordered" evidence="7">
    <location>
        <begin position="494"/>
        <end position="579"/>
    </location>
</feature>
<dbReference type="InterPro" id="IPR033726">
    <property type="entry name" value="LIM2_prickle"/>
</dbReference>
<reference evidence="10" key="1">
    <citation type="submission" date="2022-01" db="UniProtKB">
        <authorList>
            <consortium name="EnsemblMetazoa"/>
        </authorList>
    </citation>
    <scope>IDENTIFICATION</scope>
</reference>
<protein>
    <recommendedName>
        <fullName evidence="12">Protein prickle-like</fullName>
    </recommendedName>
</protein>
<evidence type="ECO:0000256" key="1">
    <source>
        <dbReference type="ARBA" id="ARBA00008268"/>
    </source>
</evidence>
<dbReference type="CDD" id="cd09827">
    <property type="entry name" value="PET_Prickle"/>
    <property type="match status" value="1"/>
</dbReference>
<dbReference type="GeneID" id="106663336"/>
<dbReference type="Gene3D" id="2.10.110.10">
    <property type="entry name" value="Cysteine Rich Protein"/>
    <property type="match status" value="3"/>
</dbReference>
<dbReference type="Pfam" id="PF06297">
    <property type="entry name" value="PET"/>
    <property type="match status" value="1"/>
</dbReference>
<dbReference type="AlphaFoldDB" id="A0A8I6RD00"/>
<dbReference type="GO" id="GO:0008270">
    <property type="term" value="F:zinc ion binding"/>
    <property type="evidence" value="ECO:0007669"/>
    <property type="project" value="InterPro"/>
</dbReference>
<feature type="compositionally biased region" description="Basic and acidic residues" evidence="7">
    <location>
        <begin position="496"/>
        <end position="509"/>
    </location>
</feature>
<dbReference type="PROSITE" id="PS50023">
    <property type="entry name" value="LIM_DOMAIN_2"/>
    <property type="match status" value="2"/>
</dbReference>
<comment type="similarity">
    <text evidence="1">Belongs to the prickle / espinas / testin family.</text>
</comment>
<dbReference type="InterPro" id="IPR001781">
    <property type="entry name" value="Znf_LIM"/>
</dbReference>
<dbReference type="PANTHER" id="PTHR24211:SF20">
    <property type="entry name" value="PROTEIN ESPINAS-RELATED"/>
    <property type="match status" value="1"/>
</dbReference>
<keyword evidence="11" id="KW-1185">Reference proteome</keyword>
<evidence type="ECO:0008006" key="12">
    <source>
        <dbReference type="Google" id="ProtNLM"/>
    </source>
</evidence>
<dbReference type="PANTHER" id="PTHR24211">
    <property type="entry name" value="LIM DOMAIN-CONTAINING PROTEIN"/>
    <property type="match status" value="1"/>
</dbReference>
<dbReference type="FunFam" id="2.10.110.10:FF:000005">
    <property type="entry name" value="Testin isoform 1"/>
    <property type="match status" value="1"/>
</dbReference>
<dbReference type="CDD" id="cd09415">
    <property type="entry name" value="LIM1_Prickle"/>
    <property type="match status" value="1"/>
</dbReference>
<dbReference type="InterPro" id="IPR033723">
    <property type="entry name" value="PET_prickle"/>
</dbReference>
<dbReference type="PROSITE" id="PS00478">
    <property type="entry name" value="LIM_DOMAIN_1"/>
    <property type="match status" value="1"/>
</dbReference>
<evidence type="ECO:0000256" key="3">
    <source>
        <dbReference type="ARBA" id="ARBA00022737"/>
    </source>
</evidence>
<dbReference type="FunFam" id="2.10.110.10:FF:000035">
    <property type="entry name" value="prickle-like protein 2 isoform X1"/>
    <property type="match status" value="1"/>
</dbReference>
<evidence type="ECO:0000256" key="7">
    <source>
        <dbReference type="SAM" id="MobiDB-lite"/>
    </source>
</evidence>
<dbReference type="Proteomes" id="UP000494040">
    <property type="component" value="Unassembled WGS sequence"/>
</dbReference>
<feature type="compositionally biased region" description="Basic and acidic residues" evidence="7">
    <location>
        <begin position="820"/>
        <end position="829"/>
    </location>
</feature>
<keyword evidence="4 6" id="KW-0862">Zinc</keyword>
<dbReference type="InterPro" id="IPR033725">
    <property type="entry name" value="LIM1_prickle"/>
</dbReference>
<dbReference type="PROSITE" id="PS51303">
    <property type="entry name" value="PET"/>
    <property type="match status" value="1"/>
</dbReference>
<dbReference type="RefSeq" id="XP_014243588.1">
    <property type="nucleotide sequence ID" value="XM_014388102.2"/>
</dbReference>
<dbReference type="InterPro" id="IPR033727">
    <property type="entry name" value="LIM3_prickle"/>
</dbReference>
<evidence type="ECO:0000313" key="11">
    <source>
        <dbReference type="Proteomes" id="UP000494040"/>
    </source>
</evidence>
<evidence type="ECO:0000256" key="6">
    <source>
        <dbReference type="PROSITE-ProRule" id="PRU00125"/>
    </source>
</evidence>
<feature type="domain" description="LIM zinc-binding" evidence="8">
    <location>
        <begin position="224"/>
        <end position="288"/>
    </location>
</feature>
<proteinExistence type="inferred from homology"/>
<organism evidence="10 11">
    <name type="scientific">Cimex lectularius</name>
    <name type="common">Bed bug</name>
    <name type="synonym">Acanthia lectularia</name>
    <dbReference type="NCBI Taxonomy" id="79782"/>
    <lineage>
        <taxon>Eukaryota</taxon>
        <taxon>Metazoa</taxon>
        <taxon>Ecdysozoa</taxon>
        <taxon>Arthropoda</taxon>
        <taxon>Hexapoda</taxon>
        <taxon>Insecta</taxon>
        <taxon>Pterygota</taxon>
        <taxon>Neoptera</taxon>
        <taxon>Paraneoptera</taxon>
        <taxon>Hemiptera</taxon>
        <taxon>Heteroptera</taxon>
        <taxon>Panheteroptera</taxon>
        <taxon>Cimicomorpha</taxon>
        <taxon>Cimicidae</taxon>
        <taxon>Cimex</taxon>
    </lineage>
</organism>
<name>A0A8I6RD00_CIMLE</name>
<sequence>MTTASGQSANVLMCRQWWKVCWVYGDQDKYYRQLYGGVKTAKSTQTTDHLPVRQKAPVQKYFIRQQVEQHVREEQQTDQQHQRRPQQQLVNTIINQNHNLYVKGHSLFSAGLWTQMAEGKTQSHSDDDSGCALEEYTWVPPGLRPDQVYLFFSGISEDKIPYVNSGGERYRIQQLLHQLPPQDNEVRYCHGLTEHEYKELKLFSAERKRDALGRGVAKQLIAPLTCAQCKEVVASGEMCVQAARAGPDSCWHPACFVCSVCEELLVDLIYFYQKGKMYCGRHYAETLKPRCSSCDEIILADECTEAEGKAWHMEHFACTECEKQLGGQRYIMREGRPYCINCFDTLFAEFCDSCGEPIRVHHGQMSHEGQYWHATEKCFCCHTCHISLLGRPFLPTTGAIYCSIACSKGEPPTQDHHGPKPINKEHAKVNKSVESTIHGLDNLPGPSTKPKTEIGVNISKHARTKDPLDHSAMTSELVPRNRLSEKHAINANFIQEGRKINSPKMRERGLQLASHKRRSNSSNQKKTLQIANPSSKGRSLQTSDQIFLQERYKPEGNSASSSPLGQYVNESPRVKNKSSESLDKIDSIIPPTGIEESDFDLLFSSANTEKRNFDDQSICLKNLETMFEKDNCQNLESDLNKLVLDPKINQNFNITRTTVQRVTIDNFENGNNEKIIVEKGVDELLSQCSGRDREPLHFGDNSRSIESWGIHKKPLKSVQPCIPNPDNIAAGPSKKNLSVRFRCVIPEKEEPKPSCSYQDVDDDTDSTCSTCSSSSSDDANIYKLPPRKAYGGVRISYVPNDAIACAKRQQAQNPINQNPKKADESCVIS</sequence>
<keyword evidence="5 6" id="KW-0440">LIM domain</keyword>
<feature type="compositionally biased region" description="Polar residues" evidence="7">
    <location>
        <begin position="520"/>
        <end position="546"/>
    </location>
</feature>
<keyword evidence="3" id="KW-0677">Repeat</keyword>
<dbReference type="EnsemblMetazoa" id="XM_014388102.2">
    <property type="protein sequence ID" value="XP_014243588.1"/>
    <property type="gene ID" value="LOC106663336"/>
</dbReference>
<feature type="region of interest" description="Disordered" evidence="7">
    <location>
        <begin position="809"/>
        <end position="829"/>
    </location>
</feature>
<evidence type="ECO:0000256" key="2">
    <source>
        <dbReference type="ARBA" id="ARBA00022723"/>
    </source>
</evidence>
<dbReference type="CDD" id="cd09418">
    <property type="entry name" value="LIM2_Prickle"/>
    <property type="match status" value="1"/>
</dbReference>
<feature type="compositionally biased region" description="Polar residues" evidence="7">
    <location>
        <begin position="809"/>
        <end position="819"/>
    </location>
</feature>
<dbReference type="CDD" id="cd09420">
    <property type="entry name" value="LIM3_Prickle"/>
    <property type="match status" value="1"/>
</dbReference>
<feature type="domain" description="PET" evidence="9">
    <location>
        <begin position="117"/>
        <end position="225"/>
    </location>
</feature>
<feature type="domain" description="LIM zinc-binding" evidence="8">
    <location>
        <begin position="289"/>
        <end position="349"/>
    </location>
</feature>
<dbReference type="OrthoDB" id="10069167at2759"/>
<dbReference type="SUPFAM" id="SSF57716">
    <property type="entry name" value="Glucocorticoid receptor-like (DNA-binding domain)"/>
    <property type="match status" value="2"/>
</dbReference>
<evidence type="ECO:0000313" key="10">
    <source>
        <dbReference type="EnsemblMetazoa" id="XP_014243588.1"/>
    </source>
</evidence>
<dbReference type="InterPro" id="IPR047120">
    <property type="entry name" value="Pk/Esn/Tes"/>
</dbReference>
<evidence type="ECO:0000259" key="8">
    <source>
        <dbReference type="PROSITE" id="PS50023"/>
    </source>
</evidence>
<evidence type="ECO:0000256" key="4">
    <source>
        <dbReference type="ARBA" id="ARBA00022833"/>
    </source>
</evidence>
<dbReference type="Pfam" id="PF00412">
    <property type="entry name" value="LIM"/>
    <property type="match status" value="2"/>
</dbReference>
<evidence type="ECO:0000259" key="9">
    <source>
        <dbReference type="PROSITE" id="PS51303"/>
    </source>
</evidence>
<dbReference type="SMART" id="SM00132">
    <property type="entry name" value="LIM"/>
    <property type="match status" value="3"/>
</dbReference>